<keyword evidence="3" id="KW-1185">Reference proteome</keyword>
<dbReference type="Proteomes" id="UP000703661">
    <property type="component" value="Unassembled WGS sequence"/>
</dbReference>
<organism evidence="2 3">
    <name type="scientific">Entomortierella chlamydospora</name>
    <dbReference type="NCBI Taxonomy" id="101097"/>
    <lineage>
        <taxon>Eukaryota</taxon>
        <taxon>Fungi</taxon>
        <taxon>Fungi incertae sedis</taxon>
        <taxon>Mucoromycota</taxon>
        <taxon>Mortierellomycotina</taxon>
        <taxon>Mortierellomycetes</taxon>
        <taxon>Mortierellales</taxon>
        <taxon>Mortierellaceae</taxon>
        <taxon>Entomortierella</taxon>
    </lineage>
</organism>
<dbReference type="EMBL" id="JAAAID010001083">
    <property type="protein sequence ID" value="KAG0011815.1"/>
    <property type="molecule type" value="Genomic_DNA"/>
</dbReference>
<evidence type="ECO:0000313" key="2">
    <source>
        <dbReference type="EMBL" id="KAG0011815.1"/>
    </source>
</evidence>
<protein>
    <submittedName>
        <fullName evidence="2">Uncharacterized protein</fullName>
    </submittedName>
</protein>
<feature type="region of interest" description="Disordered" evidence="1">
    <location>
        <begin position="64"/>
        <end position="88"/>
    </location>
</feature>
<accession>A0A9P6SYL7</accession>
<feature type="region of interest" description="Disordered" evidence="1">
    <location>
        <begin position="218"/>
        <end position="245"/>
    </location>
</feature>
<evidence type="ECO:0000256" key="1">
    <source>
        <dbReference type="SAM" id="MobiDB-lite"/>
    </source>
</evidence>
<comment type="caution">
    <text evidence="2">The sequence shown here is derived from an EMBL/GenBank/DDBJ whole genome shotgun (WGS) entry which is preliminary data.</text>
</comment>
<proteinExistence type="predicted"/>
<feature type="region of interest" description="Disordered" evidence="1">
    <location>
        <begin position="146"/>
        <end position="170"/>
    </location>
</feature>
<name>A0A9P6SYL7_9FUNG</name>
<gene>
    <name evidence="2" type="ORF">BGZ80_000409</name>
</gene>
<sequence>MTTKVMKYLTYRADTFAHQRSFAINFLPFKSQSSILQYHNFTKTRIHADTGKAAASAIATSVATSNRAADEEPDSSVRNRDSFVDDNKNLACHSNSRMRKFYLNDCDVNGRNQKTGYNNNGKESIQSCNDNDTTPGWKFRSLKNRSCSKNTSLPSSSSSSPPSSSSSVHGCRWSPISPMDPLVWPSSVSAFPVSMRSTEPTETPIYDCPHYMAALIGPTDSGYSSEEEHSVDVDDAKDKDSDEPEAEWTLPFYMEGDVEQDKNDEYVEHGHQTSNGEEETAIVTMASIASFVSSAFSFESKESTKASDDDDNPSFKVVTRLRQKLERTEHEARLAKANLSDLVLSQIGGQHGWWPLSFAYGQDGVYSLW</sequence>
<feature type="compositionally biased region" description="Basic and acidic residues" evidence="1">
    <location>
        <begin position="75"/>
        <end position="88"/>
    </location>
</feature>
<dbReference type="AlphaFoldDB" id="A0A9P6SYL7"/>
<evidence type="ECO:0000313" key="3">
    <source>
        <dbReference type="Proteomes" id="UP000703661"/>
    </source>
</evidence>
<feature type="compositionally biased region" description="Low complexity" evidence="1">
    <location>
        <begin position="152"/>
        <end position="167"/>
    </location>
</feature>
<reference evidence="2" key="1">
    <citation type="journal article" date="2020" name="Fungal Divers.">
        <title>Resolving the Mortierellaceae phylogeny through synthesis of multi-gene phylogenetics and phylogenomics.</title>
        <authorList>
            <person name="Vandepol N."/>
            <person name="Liber J."/>
            <person name="Desiro A."/>
            <person name="Na H."/>
            <person name="Kennedy M."/>
            <person name="Barry K."/>
            <person name="Grigoriev I.V."/>
            <person name="Miller A.N."/>
            <person name="O'Donnell K."/>
            <person name="Stajich J.E."/>
            <person name="Bonito G."/>
        </authorList>
    </citation>
    <scope>NUCLEOTIDE SEQUENCE</scope>
    <source>
        <strain evidence="2">NRRL 2769</strain>
    </source>
</reference>
<dbReference type="OrthoDB" id="2413238at2759"/>
<feature type="compositionally biased region" description="Basic and acidic residues" evidence="1">
    <location>
        <begin position="226"/>
        <end position="240"/>
    </location>
</feature>